<evidence type="ECO:0000313" key="3">
    <source>
        <dbReference type="Proteomes" id="UP000434172"/>
    </source>
</evidence>
<dbReference type="Proteomes" id="UP000434172">
    <property type="component" value="Unassembled WGS sequence"/>
</dbReference>
<proteinExistence type="predicted"/>
<organism evidence="2 3">
    <name type="scientific">Colletotrichum asianum</name>
    <dbReference type="NCBI Taxonomy" id="702518"/>
    <lineage>
        <taxon>Eukaryota</taxon>
        <taxon>Fungi</taxon>
        <taxon>Dikarya</taxon>
        <taxon>Ascomycota</taxon>
        <taxon>Pezizomycotina</taxon>
        <taxon>Sordariomycetes</taxon>
        <taxon>Hypocreomycetidae</taxon>
        <taxon>Glomerellales</taxon>
        <taxon>Glomerellaceae</taxon>
        <taxon>Colletotrichum</taxon>
        <taxon>Colletotrichum gloeosporioides species complex</taxon>
    </lineage>
</organism>
<protein>
    <submittedName>
        <fullName evidence="2">Uncharacterized protein</fullName>
    </submittedName>
</protein>
<accession>A0A8H3WVJ0</accession>
<keyword evidence="3" id="KW-1185">Reference proteome</keyword>
<gene>
    <name evidence="2" type="ORF">GQ607_000223</name>
</gene>
<dbReference type="AlphaFoldDB" id="A0A8H3WVJ0"/>
<dbReference type="EMBL" id="WOWK01000001">
    <property type="protein sequence ID" value="KAF0332207.1"/>
    <property type="molecule type" value="Genomic_DNA"/>
</dbReference>
<reference evidence="2 3" key="1">
    <citation type="submission" date="2019-12" db="EMBL/GenBank/DDBJ databases">
        <title>A genome sequence resource for the geographically widespread anthracnose pathogen Colletotrichum asianum.</title>
        <authorList>
            <person name="Meng Y."/>
        </authorList>
    </citation>
    <scope>NUCLEOTIDE SEQUENCE [LARGE SCALE GENOMIC DNA]</scope>
    <source>
        <strain evidence="2 3">ICMP 18580</strain>
    </source>
</reference>
<feature type="compositionally biased region" description="Basic and acidic residues" evidence="1">
    <location>
        <begin position="52"/>
        <end position="68"/>
    </location>
</feature>
<evidence type="ECO:0000313" key="2">
    <source>
        <dbReference type="EMBL" id="KAF0332207.1"/>
    </source>
</evidence>
<evidence type="ECO:0000256" key="1">
    <source>
        <dbReference type="SAM" id="MobiDB-lite"/>
    </source>
</evidence>
<comment type="caution">
    <text evidence="2">The sequence shown here is derived from an EMBL/GenBank/DDBJ whole genome shotgun (WGS) entry which is preliminary data.</text>
</comment>
<sequence length="103" mass="10845">MESGRLGTEENAVVVVAAANWPPAATGTCTWGGFQWSGGDGAAVRSLAPGGNRDRCQLGKEERRERNADAVSQTKKKDHGGFCTCKALTAVTPGREEGRPPFV</sequence>
<feature type="region of interest" description="Disordered" evidence="1">
    <location>
        <begin position="45"/>
        <end position="77"/>
    </location>
</feature>
<name>A0A8H3WVJ0_9PEZI</name>